<keyword evidence="1" id="KW-0732">Signal</keyword>
<dbReference type="InterPro" id="IPR003599">
    <property type="entry name" value="Ig_sub"/>
</dbReference>
<dbReference type="AlphaFoldDB" id="A0A9P0T543"/>
<dbReference type="PANTHER" id="PTHR23279">
    <property type="entry name" value="DEFECTIVE PROBOSCIS EXTENSION RESPONSE DPR -RELATED"/>
    <property type="match status" value="1"/>
</dbReference>
<dbReference type="GO" id="GO:0032589">
    <property type="term" value="C:neuron projection membrane"/>
    <property type="evidence" value="ECO:0007669"/>
    <property type="project" value="TreeGrafter"/>
</dbReference>
<feature type="domain" description="Ig-like" evidence="2">
    <location>
        <begin position="24"/>
        <end position="123"/>
    </location>
</feature>
<dbReference type="PANTHER" id="PTHR23279:SF36">
    <property type="entry name" value="DEFECTIVE PROBOSCIS EXTENSION RESPONSE 9, ISOFORM A"/>
    <property type="match status" value="1"/>
</dbReference>
<keyword evidence="4" id="KW-1185">Reference proteome</keyword>
<accession>A0A9P0T543</accession>
<sequence>MLLWIALLMAALSKPADGGGRSGPAFDGTQQTTVVARAGGSVELHCRVLRLADRAVSWVRSSDLQILTHAGAVFTADTRVSCAAASQEDPRGTVHSLRIEVLRVSDSGRYECQINTEPKMSLFFNLTVIEWDLPAVSVSVLSGSVLRAMLGGSAILSCEARYEPSAALAAMPAAALAALAPLSLHWEHNGEALNPQSARGGISLETERWETRLESRLTLAALVAKDAGRYVCAAPDDGATISLRLYRREGDDRDDDIIDGEMEMQRDEPEPRLSSAPSLIVFLKLVTIGALIAFGS</sequence>
<dbReference type="SUPFAM" id="SSF48726">
    <property type="entry name" value="Immunoglobulin"/>
    <property type="match status" value="2"/>
</dbReference>
<dbReference type="SMART" id="SM00408">
    <property type="entry name" value="IGc2"/>
    <property type="match status" value="1"/>
</dbReference>
<protein>
    <recommendedName>
        <fullName evidence="2">Ig-like domain-containing protein</fullName>
    </recommendedName>
</protein>
<dbReference type="SMART" id="SM00409">
    <property type="entry name" value="IG"/>
    <property type="match status" value="2"/>
</dbReference>
<dbReference type="InterPro" id="IPR003598">
    <property type="entry name" value="Ig_sub2"/>
</dbReference>
<dbReference type="InterPro" id="IPR007110">
    <property type="entry name" value="Ig-like_dom"/>
</dbReference>
<evidence type="ECO:0000256" key="1">
    <source>
        <dbReference type="SAM" id="SignalP"/>
    </source>
</evidence>
<feature type="domain" description="Ig-like" evidence="2">
    <location>
        <begin position="134"/>
        <end position="242"/>
    </location>
</feature>
<evidence type="ECO:0000313" key="4">
    <source>
        <dbReference type="Proteomes" id="UP001152562"/>
    </source>
</evidence>
<name>A0A9P0T543_PIEBR</name>
<organism evidence="3 4">
    <name type="scientific">Pieris brassicae</name>
    <name type="common">White butterfly</name>
    <name type="synonym">Large white butterfly</name>
    <dbReference type="NCBI Taxonomy" id="7116"/>
    <lineage>
        <taxon>Eukaryota</taxon>
        <taxon>Metazoa</taxon>
        <taxon>Ecdysozoa</taxon>
        <taxon>Arthropoda</taxon>
        <taxon>Hexapoda</taxon>
        <taxon>Insecta</taxon>
        <taxon>Pterygota</taxon>
        <taxon>Neoptera</taxon>
        <taxon>Endopterygota</taxon>
        <taxon>Lepidoptera</taxon>
        <taxon>Glossata</taxon>
        <taxon>Ditrysia</taxon>
        <taxon>Papilionoidea</taxon>
        <taxon>Pieridae</taxon>
        <taxon>Pierinae</taxon>
        <taxon>Pieris</taxon>
    </lineage>
</organism>
<dbReference type="InterPro" id="IPR036179">
    <property type="entry name" value="Ig-like_dom_sf"/>
</dbReference>
<dbReference type="Proteomes" id="UP001152562">
    <property type="component" value="Unassembled WGS sequence"/>
</dbReference>
<feature type="signal peptide" evidence="1">
    <location>
        <begin position="1"/>
        <end position="18"/>
    </location>
</feature>
<dbReference type="InterPro" id="IPR013106">
    <property type="entry name" value="Ig_V-set"/>
</dbReference>
<dbReference type="Pfam" id="PF07686">
    <property type="entry name" value="V-set"/>
    <property type="match status" value="1"/>
</dbReference>
<proteinExistence type="predicted"/>
<dbReference type="SMART" id="SM00406">
    <property type="entry name" value="IGv"/>
    <property type="match status" value="1"/>
</dbReference>
<dbReference type="GO" id="GO:0050808">
    <property type="term" value="P:synapse organization"/>
    <property type="evidence" value="ECO:0007669"/>
    <property type="project" value="TreeGrafter"/>
</dbReference>
<reference evidence="3" key="1">
    <citation type="submission" date="2022-05" db="EMBL/GenBank/DDBJ databases">
        <authorList>
            <person name="Okamura Y."/>
        </authorList>
    </citation>
    <scope>NUCLEOTIDE SEQUENCE</scope>
</reference>
<dbReference type="Gene3D" id="2.60.40.10">
    <property type="entry name" value="Immunoglobulins"/>
    <property type="match status" value="2"/>
</dbReference>
<dbReference type="InterPro" id="IPR013783">
    <property type="entry name" value="Ig-like_fold"/>
</dbReference>
<evidence type="ECO:0000259" key="2">
    <source>
        <dbReference type="PROSITE" id="PS50835"/>
    </source>
</evidence>
<evidence type="ECO:0000313" key="3">
    <source>
        <dbReference type="EMBL" id="CAH4020559.1"/>
    </source>
</evidence>
<dbReference type="PROSITE" id="PS50835">
    <property type="entry name" value="IG_LIKE"/>
    <property type="match status" value="2"/>
</dbReference>
<dbReference type="EMBL" id="CALOZG010000004">
    <property type="protein sequence ID" value="CAH4020559.1"/>
    <property type="molecule type" value="Genomic_DNA"/>
</dbReference>
<gene>
    <name evidence="3" type="ORF">PIBRA_LOCUS3792</name>
</gene>
<feature type="chain" id="PRO_5040228338" description="Ig-like domain-containing protein" evidence="1">
    <location>
        <begin position="19"/>
        <end position="296"/>
    </location>
</feature>
<comment type="caution">
    <text evidence="3">The sequence shown here is derived from an EMBL/GenBank/DDBJ whole genome shotgun (WGS) entry which is preliminary data.</text>
</comment>
<dbReference type="InterPro" id="IPR037448">
    <property type="entry name" value="Zig-8"/>
</dbReference>